<evidence type="ECO:0000313" key="3">
    <source>
        <dbReference type="EMBL" id="GHD55517.1"/>
    </source>
</evidence>
<dbReference type="PANTHER" id="PTHR13420">
    <property type="entry name" value="UPF0235 PROTEIN C15ORF40"/>
    <property type="match status" value="1"/>
</dbReference>
<dbReference type="PANTHER" id="PTHR13420:SF7">
    <property type="entry name" value="UPF0235 PROTEIN C15ORF40"/>
    <property type="match status" value="1"/>
</dbReference>
<reference evidence="3" key="2">
    <citation type="submission" date="2020-09" db="EMBL/GenBank/DDBJ databases">
        <authorList>
            <person name="Sun Q."/>
            <person name="Kim S."/>
        </authorList>
    </citation>
    <scope>NUCLEOTIDE SEQUENCE</scope>
    <source>
        <strain evidence="3">KCTC 42651</strain>
    </source>
</reference>
<accession>A0A918XUB2</accession>
<keyword evidence="4" id="KW-1185">Reference proteome</keyword>
<comment type="similarity">
    <text evidence="1 2">Belongs to the UPF0235 family.</text>
</comment>
<dbReference type="SUPFAM" id="SSF69786">
    <property type="entry name" value="YggU-like"/>
    <property type="match status" value="1"/>
</dbReference>
<protein>
    <recommendedName>
        <fullName evidence="2">UPF0235 protein GCM10017083_34560</fullName>
    </recommendedName>
</protein>
<dbReference type="NCBIfam" id="TIGR00251">
    <property type="entry name" value="DUF167 family protein"/>
    <property type="match status" value="1"/>
</dbReference>
<name>A0A918XUB2_9PROT</name>
<evidence type="ECO:0000313" key="4">
    <source>
        <dbReference type="Proteomes" id="UP000630353"/>
    </source>
</evidence>
<dbReference type="RefSeq" id="WP_189991900.1">
    <property type="nucleotide sequence ID" value="NZ_BMZS01000008.1"/>
</dbReference>
<dbReference type="InterPro" id="IPR036591">
    <property type="entry name" value="YggU-like_sf"/>
</dbReference>
<gene>
    <name evidence="3" type="ORF">GCM10017083_34560</name>
</gene>
<dbReference type="GO" id="GO:0005737">
    <property type="term" value="C:cytoplasm"/>
    <property type="evidence" value="ECO:0007669"/>
    <property type="project" value="TreeGrafter"/>
</dbReference>
<comment type="caution">
    <text evidence="3">The sequence shown here is derived from an EMBL/GenBank/DDBJ whole genome shotgun (WGS) entry which is preliminary data.</text>
</comment>
<evidence type="ECO:0000256" key="1">
    <source>
        <dbReference type="ARBA" id="ARBA00010364"/>
    </source>
</evidence>
<organism evidence="3 4">
    <name type="scientific">Thalassobaculum fulvum</name>
    <dbReference type="NCBI Taxonomy" id="1633335"/>
    <lineage>
        <taxon>Bacteria</taxon>
        <taxon>Pseudomonadati</taxon>
        <taxon>Pseudomonadota</taxon>
        <taxon>Alphaproteobacteria</taxon>
        <taxon>Rhodospirillales</taxon>
        <taxon>Thalassobaculaceae</taxon>
        <taxon>Thalassobaculum</taxon>
    </lineage>
</organism>
<reference evidence="3" key="1">
    <citation type="journal article" date="2014" name="Int. J. Syst. Evol. Microbiol.">
        <title>Complete genome sequence of Corynebacterium casei LMG S-19264T (=DSM 44701T), isolated from a smear-ripened cheese.</title>
        <authorList>
            <consortium name="US DOE Joint Genome Institute (JGI-PGF)"/>
            <person name="Walter F."/>
            <person name="Albersmeier A."/>
            <person name="Kalinowski J."/>
            <person name="Ruckert C."/>
        </authorList>
    </citation>
    <scope>NUCLEOTIDE SEQUENCE</scope>
    <source>
        <strain evidence="3">KCTC 42651</strain>
    </source>
</reference>
<dbReference type="Gene3D" id="3.30.1200.10">
    <property type="entry name" value="YggU-like"/>
    <property type="match status" value="1"/>
</dbReference>
<proteinExistence type="inferred from homology"/>
<evidence type="ECO:0000256" key="2">
    <source>
        <dbReference type="HAMAP-Rule" id="MF_00634"/>
    </source>
</evidence>
<dbReference type="Proteomes" id="UP000630353">
    <property type="component" value="Unassembled WGS sequence"/>
</dbReference>
<dbReference type="SMART" id="SM01152">
    <property type="entry name" value="DUF167"/>
    <property type="match status" value="1"/>
</dbReference>
<dbReference type="InterPro" id="IPR003746">
    <property type="entry name" value="DUF167"/>
</dbReference>
<dbReference type="EMBL" id="BMZS01000008">
    <property type="protein sequence ID" value="GHD55517.1"/>
    <property type="molecule type" value="Genomic_DNA"/>
</dbReference>
<dbReference type="HAMAP" id="MF_00634">
    <property type="entry name" value="UPF0235"/>
    <property type="match status" value="1"/>
</dbReference>
<dbReference type="AlphaFoldDB" id="A0A918XUB2"/>
<sequence>MPSPFQSAADGVRVAVRVTPRASADRVRGVVLDEAGVAWLQVAVTAVPEDGRANKAVAALLAKRWRVPKSTVEVVQGATDRRKTLLVRSGDPDGLAARLDAWLADEGLAATG</sequence>
<dbReference type="Pfam" id="PF02594">
    <property type="entry name" value="DUF167"/>
    <property type="match status" value="1"/>
</dbReference>